<dbReference type="HOGENOM" id="CLU_061989_0_0_10"/>
<dbReference type="GO" id="GO:0005829">
    <property type="term" value="C:cytosol"/>
    <property type="evidence" value="ECO:0007669"/>
    <property type="project" value="TreeGrafter"/>
</dbReference>
<evidence type="ECO:0000256" key="1">
    <source>
        <dbReference type="HAMAP-Rule" id="MF_00652"/>
    </source>
</evidence>
<dbReference type="KEGG" id="ppn:Palpr_0152"/>
<dbReference type="AlphaFoldDB" id="E4T0F5"/>
<dbReference type="GO" id="GO:0033194">
    <property type="term" value="P:response to hydroperoxide"/>
    <property type="evidence" value="ECO:0007669"/>
    <property type="project" value="TreeGrafter"/>
</dbReference>
<evidence type="ECO:0000313" key="3">
    <source>
        <dbReference type="Proteomes" id="UP000008718"/>
    </source>
</evidence>
<dbReference type="NCBIfam" id="NF002542">
    <property type="entry name" value="PRK02101.1-3"/>
    <property type="match status" value="1"/>
</dbReference>
<dbReference type="eggNOG" id="COG3022">
    <property type="taxonomic scope" value="Bacteria"/>
</dbReference>
<proteinExistence type="inferred from homology"/>
<dbReference type="PANTHER" id="PTHR30283:SF4">
    <property type="entry name" value="PEROXIDE STRESS RESISTANCE PROTEIN YAAA"/>
    <property type="match status" value="1"/>
</dbReference>
<gene>
    <name evidence="2" type="ordered locus">Palpr_0152</name>
</gene>
<dbReference type="HAMAP" id="MF_00652">
    <property type="entry name" value="UPF0246"/>
    <property type="match status" value="1"/>
</dbReference>
<dbReference type="Proteomes" id="UP000008718">
    <property type="component" value="Chromosome"/>
</dbReference>
<reference key="1">
    <citation type="submission" date="2010-11" db="EMBL/GenBank/DDBJ databases">
        <title>The complete genome of Paludibacter propionicigenes DSM 17365.</title>
        <authorList>
            <consortium name="US DOE Joint Genome Institute (JGI-PGF)"/>
            <person name="Lucas S."/>
            <person name="Copeland A."/>
            <person name="Lapidus A."/>
            <person name="Bruce D."/>
            <person name="Goodwin L."/>
            <person name="Pitluck S."/>
            <person name="Kyrpides N."/>
            <person name="Mavromatis K."/>
            <person name="Ivanova N."/>
            <person name="Munk A.C."/>
            <person name="Brettin T."/>
            <person name="Detter J.C."/>
            <person name="Han C."/>
            <person name="Tapia R."/>
            <person name="Land M."/>
            <person name="Hauser L."/>
            <person name="Markowitz V."/>
            <person name="Cheng J.-F."/>
            <person name="Hugenholtz P."/>
            <person name="Woyke T."/>
            <person name="Wu D."/>
            <person name="Gronow S."/>
            <person name="Wellnitz S."/>
            <person name="Brambilla E."/>
            <person name="Klenk H.-P."/>
            <person name="Eisen J.A."/>
        </authorList>
    </citation>
    <scope>NUCLEOTIDE SEQUENCE</scope>
    <source>
        <strain>WB4</strain>
    </source>
</reference>
<dbReference type="InterPro" id="IPR005583">
    <property type="entry name" value="YaaA"/>
</dbReference>
<dbReference type="STRING" id="694427.Palpr_0152"/>
<name>E4T0F5_PALPW</name>
<sequence length="255" mass="29210">MLLLLSPAKIQNFEPQDVVKKHTQPQYMDEAELLINKIKELSLSELAKLLDVNSNLAQLNVDRHFNWQRPFTSKNAKQAVFVFNGEVFHGLDAKSLSSENLTYLQSHLRILSGLYGVLRPFDLIQPYRLDVSTRLKTDAGNNLYAFWGNKITEALNDAVKASGGSQTLLNLASGEYMKSINKKLLQANVIDFDFLQYKNDEYKPIVIYIKKARGMMVRYVIENKIDNVEDLKGFNAEGYWFSPQLSTESKFVFTR</sequence>
<dbReference type="PANTHER" id="PTHR30283">
    <property type="entry name" value="PEROXIDE STRESS RESPONSE PROTEIN YAAA"/>
    <property type="match status" value="1"/>
</dbReference>
<keyword evidence="3" id="KW-1185">Reference proteome</keyword>
<accession>E4T0F5</accession>
<organism evidence="2 3">
    <name type="scientific">Paludibacter propionicigenes (strain DSM 17365 / JCM 13257 / WB4)</name>
    <dbReference type="NCBI Taxonomy" id="694427"/>
    <lineage>
        <taxon>Bacteria</taxon>
        <taxon>Pseudomonadati</taxon>
        <taxon>Bacteroidota</taxon>
        <taxon>Bacteroidia</taxon>
        <taxon>Bacteroidales</taxon>
        <taxon>Paludibacteraceae</taxon>
        <taxon>Paludibacter</taxon>
    </lineage>
</organism>
<dbReference type="Pfam" id="PF03883">
    <property type="entry name" value="H2O2_YaaD"/>
    <property type="match status" value="1"/>
</dbReference>
<dbReference type="OrthoDB" id="9777133at2"/>
<protein>
    <recommendedName>
        <fullName evidence="1">UPF0246 protein Palpr_0152</fullName>
    </recommendedName>
</protein>
<reference evidence="2 3" key="2">
    <citation type="journal article" date="2011" name="Stand. Genomic Sci.">
        <title>Complete genome sequence of Paludibacter propionicigenes type strain (WB4).</title>
        <authorList>
            <person name="Gronow S."/>
            <person name="Munk C."/>
            <person name="Lapidus A."/>
            <person name="Nolan M."/>
            <person name="Lucas S."/>
            <person name="Hammon N."/>
            <person name="Deshpande S."/>
            <person name="Cheng J.F."/>
            <person name="Tapia R."/>
            <person name="Han C."/>
            <person name="Goodwin L."/>
            <person name="Pitluck S."/>
            <person name="Liolios K."/>
            <person name="Ivanova N."/>
            <person name="Mavromatis K."/>
            <person name="Mikhailova N."/>
            <person name="Pati A."/>
            <person name="Chen A."/>
            <person name="Palaniappan K."/>
            <person name="Land M."/>
            <person name="Hauser L."/>
            <person name="Chang Y.J."/>
            <person name="Jeffries C.D."/>
            <person name="Brambilla E."/>
            <person name="Rohde M."/>
            <person name="Goker M."/>
            <person name="Detter J.C."/>
            <person name="Woyke T."/>
            <person name="Bristow J."/>
            <person name="Eisen J.A."/>
            <person name="Markowitz V."/>
            <person name="Hugenholtz P."/>
            <person name="Kyrpides N.C."/>
            <person name="Klenk H.P."/>
        </authorList>
    </citation>
    <scope>NUCLEOTIDE SEQUENCE [LARGE SCALE GENOMIC DNA]</scope>
    <source>
        <strain evidence="3">DSM 17365 / JCM 13257 / WB4</strain>
    </source>
</reference>
<dbReference type="RefSeq" id="WP_013443683.1">
    <property type="nucleotide sequence ID" value="NC_014734.1"/>
</dbReference>
<comment type="similarity">
    <text evidence="1">Belongs to the UPF0246 family.</text>
</comment>
<dbReference type="EMBL" id="CP002345">
    <property type="protein sequence ID" value="ADQ78314.1"/>
    <property type="molecule type" value="Genomic_DNA"/>
</dbReference>
<evidence type="ECO:0000313" key="2">
    <source>
        <dbReference type="EMBL" id="ADQ78314.1"/>
    </source>
</evidence>